<name>A0ABP9YWZ5_9FUNG</name>
<comment type="caution">
    <text evidence="1">The sequence shown here is derived from an EMBL/GenBank/DDBJ whole genome shotgun (WGS) entry which is preliminary data.</text>
</comment>
<dbReference type="EMBL" id="BAABUK010000009">
    <property type="protein sequence ID" value="GAA5811386.1"/>
    <property type="molecule type" value="Genomic_DNA"/>
</dbReference>
<dbReference type="Proteomes" id="UP001473302">
    <property type="component" value="Unassembled WGS sequence"/>
</dbReference>
<evidence type="ECO:0000313" key="1">
    <source>
        <dbReference type="EMBL" id="GAA5811386.1"/>
    </source>
</evidence>
<reference evidence="1 2" key="1">
    <citation type="submission" date="2024-04" db="EMBL/GenBank/DDBJ databases">
        <title>genome sequences of Mucor flavus KT1a and Helicostylum pulchrum KT1b strains isolated from the surface of a dry-aged beef.</title>
        <authorList>
            <person name="Toyotome T."/>
            <person name="Hosono M."/>
            <person name="Torimaru M."/>
            <person name="Fukuda K."/>
            <person name="Mikami N."/>
        </authorList>
    </citation>
    <scope>NUCLEOTIDE SEQUENCE [LARGE SCALE GENOMIC DNA]</scope>
    <source>
        <strain evidence="1 2">KT1a</strain>
    </source>
</reference>
<organism evidence="1 2">
    <name type="scientific">Mucor flavus</name>
    <dbReference type="NCBI Taxonomy" id="439312"/>
    <lineage>
        <taxon>Eukaryota</taxon>
        <taxon>Fungi</taxon>
        <taxon>Fungi incertae sedis</taxon>
        <taxon>Mucoromycota</taxon>
        <taxon>Mucoromycotina</taxon>
        <taxon>Mucoromycetes</taxon>
        <taxon>Mucorales</taxon>
        <taxon>Mucorineae</taxon>
        <taxon>Mucoraceae</taxon>
        <taxon>Mucor</taxon>
    </lineage>
</organism>
<proteinExistence type="predicted"/>
<evidence type="ECO:0000313" key="2">
    <source>
        <dbReference type="Proteomes" id="UP001473302"/>
    </source>
</evidence>
<gene>
    <name evidence="1" type="ORF">MFLAVUS_004821</name>
</gene>
<accession>A0ABP9YWZ5</accession>
<keyword evidence="2" id="KW-1185">Reference proteome</keyword>
<protein>
    <recommendedName>
        <fullName evidence="3">DUF38 domain-containing protein</fullName>
    </recommendedName>
</protein>
<evidence type="ECO:0008006" key="3">
    <source>
        <dbReference type="Google" id="ProtNLM"/>
    </source>
</evidence>
<sequence length="353" mass="40675">MQEHKWKNLQRIPRPFHIEDREVYTETALAFRDRLAKLTLILNLQEYSTTPGQVLRKLLSDLSTFTCLKHLMIEKDNGPRLEEVDEILNSFPNLTSFAVHRRHALFLTNQHHSDITENTWLSDKISLFNPKINCRKLDFSFTIDGGDETLCYIMHALPNLKAICFNPNFYRTNLVYSNPVLKLFLRYSLNRITIDAKYLACDDIFSLLPLFWQSDAYKAVNKTDVSLSIEEIDSFETLHTRKPYIGMSSKHEVTVTFVKFGPACSFINLIANVGSYLTTLKTGPMSLCCTSCTETRTTSAEAFLVSIFEYFPLLKRLEGSFHTLQFYKPKVSVHNSMEKLVLICTFVHPTALE</sequence>